<dbReference type="SUPFAM" id="SSF51161">
    <property type="entry name" value="Trimeric LpxA-like enzymes"/>
    <property type="match status" value="1"/>
</dbReference>
<gene>
    <name evidence="1" type="ORF">LCGC14_0656220</name>
</gene>
<comment type="caution">
    <text evidence="1">The sequence shown here is derived from an EMBL/GenBank/DDBJ whole genome shotgun (WGS) entry which is preliminary data.</text>
</comment>
<evidence type="ECO:0000313" key="1">
    <source>
        <dbReference type="EMBL" id="KKN48090.1"/>
    </source>
</evidence>
<dbReference type="InterPro" id="IPR011004">
    <property type="entry name" value="Trimer_LpxA-like_sf"/>
</dbReference>
<organism evidence="1">
    <name type="scientific">marine sediment metagenome</name>
    <dbReference type="NCBI Taxonomy" id="412755"/>
    <lineage>
        <taxon>unclassified sequences</taxon>
        <taxon>metagenomes</taxon>
        <taxon>ecological metagenomes</taxon>
    </lineage>
</organism>
<protein>
    <recommendedName>
        <fullName evidence="2">UDP-N-acetylglucosamine pyrophosphorylase</fullName>
    </recommendedName>
</protein>
<dbReference type="EMBL" id="LAZR01001239">
    <property type="protein sequence ID" value="KKN48090.1"/>
    <property type="molecule type" value="Genomic_DNA"/>
</dbReference>
<feature type="non-terminal residue" evidence="1">
    <location>
        <position position="243"/>
    </location>
</feature>
<dbReference type="AlphaFoldDB" id="A0A0F9QUW9"/>
<proteinExistence type="predicted"/>
<accession>A0A0F9QUW9</accession>
<evidence type="ECO:0008006" key="2">
    <source>
        <dbReference type="Google" id="ProtNLM"/>
    </source>
</evidence>
<sequence>MVYNKNSLINALIEKGVKIPNPSSVEIGEEVNINLISSEDVTIYTGCKIFGNKTIIMSGVKLGCRSPVTIKNCQLGRNVELRGGYFEGSTFLKGSTFQDGAEVREGCLLEEKSNGAHTVGLKQTILFPFVTLGSIINFCDILMAGGTSRTNHSEVGSSYIHFNYTPNQDKATASLIGDVAYGVMLNQPPIFLGGQGGIVGPSRIGYNTVIAAGVIYRGDCPQGHRLLMGKELQKEDMDFYPGL</sequence>
<reference evidence="1" key="1">
    <citation type="journal article" date="2015" name="Nature">
        <title>Complex archaea that bridge the gap between prokaryotes and eukaryotes.</title>
        <authorList>
            <person name="Spang A."/>
            <person name="Saw J.H."/>
            <person name="Jorgensen S.L."/>
            <person name="Zaremba-Niedzwiedzka K."/>
            <person name="Martijn J."/>
            <person name="Lind A.E."/>
            <person name="van Eijk R."/>
            <person name="Schleper C."/>
            <person name="Guy L."/>
            <person name="Ettema T.J."/>
        </authorList>
    </citation>
    <scope>NUCLEOTIDE SEQUENCE</scope>
</reference>
<name>A0A0F9QUW9_9ZZZZ</name>
<dbReference type="Gene3D" id="2.160.10.10">
    <property type="entry name" value="Hexapeptide repeat proteins"/>
    <property type="match status" value="1"/>
</dbReference>